<dbReference type="AlphaFoldDB" id="A0A4U1BCF7"/>
<evidence type="ECO:0000256" key="6">
    <source>
        <dbReference type="PROSITE-ProRule" id="PRU00169"/>
    </source>
</evidence>
<reference evidence="10 11" key="1">
    <citation type="submission" date="2019-04" db="EMBL/GenBank/DDBJ databases">
        <title>Thalassotalea guangxiensis sp. nov., isolated from sediment of the coastal wetland.</title>
        <authorList>
            <person name="Zheng S."/>
            <person name="Zhang D."/>
        </authorList>
    </citation>
    <scope>NUCLEOTIDE SEQUENCE [LARGE SCALE GENOMIC DNA]</scope>
    <source>
        <strain evidence="10 11">ZS-4</strain>
    </source>
</reference>
<dbReference type="EMBL" id="SWDB01000002">
    <property type="protein sequence ID" value="TKB47721.1"/>
    <property type="molecule type" value="Genomic_DNA"/>
</dbReference>
<gene>
    <name evidence="10" type="primary">pdsR</name>
    <name evidence="10" type="ORF">E8M12_00820</name>
</gene>
<dbReference type="SMART" id="SM00862">
    <property type="entry name" value="Trans_reg_C"/>
    <property type="match status" value="1"/>
</dbReference>
<evidence type="ECO:0000259" key="9">
    <source>
        <dbReference type="PROSITE" id="PS51755"/>
    </source>
</evidence>
<dbReference type="InterPro" id="IPR016032">
    <property type="entry name" value="Sig_transdc_resp-reg_C-effctor"/>
</dbReference>
<dbReference type="Gene3D" id="1.10.10.10">
    <property type="entry name" value="Winged helix-like DNA-binding domain superfamily/Winged helix DNA-binding domain"/>
    <property type="match status" value="1"/>
</dbReference>
<keyword evidence="3" id="KW-0805">Transcription regulation</keyword>
<evidence type="ECO:0000256" key="5">
    <source>
        <dbReference type="ARBA" id="ARBA00023163"/>
    </source>
</evidence>
<dbReference type="GO" id="GO:0005829">
    <property type="term" value="C:cytosol"/>
    <property type="evidence" value="ECO:0007669"/>
    <property type="project" value="TreeGrafter"/>
</dbReference>
<dbReference type="Gene3D" id="3.40.50.2300">
    <property type="match status" value="1"/>
</dbReference>
<dbReference type="Proteomes" id="UP000307999">
    <property type="component" value="Unassembled WGS sequence"/>
</dbReference>
<dbReference type="CDD" id="cd00383">
    <property type="entry name" value="trans_reg_C"/>
    <property type="match status" value="1"/>
</dbReference>
<keyword evidence="5" id="KW-0804">Transcription</keyword>
<keyword evidence="4 7" id="KW-0238">DNA-binding</keyword>
<keyword evidence="1 6" id="KW-0597">Phosphoprotein</keyword>
<keyword evidence="11" id="KW-1185">Reference proteome</keyword>
<dbReference type="SMART" id="SM00448">
    <property type="entry name" value="REC"/>
    <property type="match status" value="1"/>
</dbReference>
<dbReference type="RefSeq" id="WP_136734169.1">
    <property type="nucleotide sequence ID" value="NZ_SWDB01000002.1"/>
</dbReference>
<accession>A0A4U1BCF7</accession>
<dbReference type="PROSITE" id="PS50110">
    <property type="entry name" value="RESPONSE_REGULATORY"/>
    <property type="match status" value="1"/>
</dbReference>
<dbReference type="GO" id="GO:0032993">
    <property type="term" value="C:protein-DNA complex"/>
    <property type="evidence" value="ECO:0007669"/>
    <property type="project" value="TreeGrafter"/>
</dbReference>
<evidence type="ECO:0000256" key="7">
    <source>
        <dbReference type="PROSITE-ProRule" id="PRU01091"/>
    </source>
</evidence>
<organism evidence="10 11">
    <name type="scientific">Thalassotalea mangrovi</name>
    <dbReference type="NCBI Taxonomy" id="2572245"/>
    <lineage>
        <taxon>Bacteria</taxon>
        <taxon>Pseudomonadati</taxon>
        <taxon>Pseudomonadota</taxon>
        <taxon>Gammaproteobacteria</taxon>
        <taxon>Alteromonadales</taxon>
        <taxon>Colwelliaceae</taxon>
        <taxon>Thalassotalea</taxon>
    </lineage>
</organism>
<dbReference type="InterPro" id="IPR022305">
    <property type="entry name" value="Response_regulator"/>
</dbReference>
<dbReference type="GO" id="GO:0000156">
    <property type="term" value="F:phosphorelay response regulator activity"/>
    <property type="evidence" value="ECO:0007669"/>
    <property type="project" value="TreeGrafter"/>
</dbReference>
<dbReference type="SUPFAM" id="SSF46894">
    <property type="entry name" value="C-terminal effector domain of the bipartite response regulators"/>
    <property type="match status" value="1"/>
</dbReference>
<dbReference type="NCBIfam" id="TIGR03787">
    <property type="entry name" value="marine_sort_RR"/>
    <property type="match status" value="1"/>
</dbReference>
<dbReference type="GO" id="GO:0006355">
    <property type="term" value="P:regulation of DNA-templated transcription"/>
    <property type="evidence" value="ECO:0007669"/>
    <property type="project" value="InterPro"/>
</dbReference>
<dbReference type="GO" id="GO:0000976">
    <property type="term" value="F:transcription cis-regulatory region binding"/>
    <property type="evidence" value="ECO:0007669"/>
    <property type="project" value="TreeGrafter"/>
</dbReference>
<evidence type="ECO:0000313" key="11">
    <source>
        <dbReference type="Proteomes" id="UP000307999"/>
    </source>
</evidence>
<dbReference type="PANTHER" id="PTHR48111">
    <property type="entry name" value="REGULATOR OF RPOS"/>
    <property type="match status" value="1"/>
</dbReference>
<dbReference type="PANTHER" id="PTHR48111:SF21">
    <property type="entry name" value="DNA-BINDING DUAL MASTER TRANSCRIPTIONAL REGULATOR RPAA"/>
    <property type="match status" value="1"/>
</dbReference>
<keyword evidence="2" id="KW-0902">Two-component regulatory system</keyword>
<dbReference type="PROSITE" id="PS51755">
    <property type="entry name" value="OMPR_PHOB"/>
    <property type="match status" value="1"/>
</dbReference>
<dbReference type="Pfam" id="PF00072">
    <property type="entry name" value="Response_reg"/>
    <property type="match status" value="1"/>
</dbReference>
<dbReference type="OrthoDB" id="9802426at2"/>
<sequence length="231" mass="26450">MSKRIAIVEDDEGIRENYAEALRQQGFSVQTYACKESAQSAFEQALPHLAILDIGLHQHYDGGFELCQWLRSKSSLLPIIFLTARDSDADQISGLRLGANDFVSKTMSFENLSARIHATLNYLARLTQPQQIDNEFARGDLIVNLDRLSLHWQQQPVKTTITEFWMVHALARNPGHVKSKQQLMDDARIVVDDNTITAHIKRIRKKFIAIDPQFHCIDTVYGMGYRWHDIN</sequence>
<evidence type="ECO:0000256" key="2">
    <source>
        <dbReference type="ARBA" id="ARBA00023012"/>
    </source>
</evidence>
<dbReference type="InterPro" id="IPR001867">
    <property type="entry name" value="OmpR/PhoB-type_DNA-bd"/>
</dbReference>
<proteinExistence type="predicted"/>
<dbReference type="Pfam" id="PF00486">
    <property type="entry name" value="Trans_reg_C"/>
    <property type="match status" value="1"/>
</dbReference>
<feature type="domain" description="OmpR/PhoB-type" evidence="9">
    <location>
        <begin position="133"/>
        <end position="229"/>
    </location>
</feature>
<evidence type="ECO:0000256" key="1">
    <source>
        <dbReference type="ARBA" id="ARBA00022553"/>
    </source>
</evidence>
<feature type="DNA-binding region" description="OmpR/PhoB-type" evidence="7">
    <location>
        <begin position="133"/>
        <end position="229"/>
    </location>
</feature>
<evidence type="ECO:0000256" key="3">
    <source>
        <dbReference type="ARBA" id="ARBA00023015"/>
    </source>
</evidence>
<feature type="modified residue" description="4-aspartylphosphate" evidence="6">
    <location>
        <position position="53"/>
    </location>
</feature>
<evidence type="ECO:0000259" key="8">
    <source>
        <dbReference type="PROSITE" id="PS50110"/>
    </source>
</evidence>
<dbReference type="InterPro" id="IPR036388">
    <property type="entry name" value="WH-like_DNA-bd_sf"/>
</dbReference>
<name>A0A4U1BCF7_9GAMM</name>
<dbReference type="InterPro" id="IPR001789">
    <property type="entry name" value="Sig_transdc_resp-reg_receiver"/>
</dbReference>
<evidence type="ECO:0000256" key="4">
    <source>
        <dbReference type="ARBA" id="ARBA00023125"/>
    </source>
</evidence>
<dbReference type="SUPFAM" id="SSF52172">
    <property type="entry name" value="CheY-like"/>
    <property type="match status" value="1"/>
</dbReference>
<dbReference type="InterPro" id="IPR039420">
    <property type="entry name" value="WalR-like"/>
</dbReference>
<dbReference type="InterPro" id="IPR011006">
    <property type="entry name" value="CheY-like_superfamily"/>
</dbReference>
<comment type="caution">
    <text evidence="10">The sequence shown here is derived from an EMBL/GenBank/DDBJ whole genome shotgun (WGS) entry which is preliminary data.</text>
</comment>
<feature type="domain" description="Response regulatory" evidence="8">
    <location>
        <begin position="4"/>
        <end position="120"/>
    </location>
</feature>
<protein>
    <submittedName>
        <fullName evidence="10">Proteobacterial dedicated sortase system response regulator</fullName>
    </submittedName>
</protein>
<evidence type="ECO:0000313" key="10">
    <source>
        <dbReference type="EMBL" id="TKB47721.1"/>
    </source>
</evidence>